<reference evidence="9 11" key="1">
    <citation type="journal article" date="2019" name="Nat. Microbiol.">
        <title>Expanding anaerobic alkane metabolism in the domain of Archaea.</title>
        <authorList>
            <person name="Wang Y."/>
            <person name="Wegener G."/>
            <person name="Hou J."/>
            <person name="Wang F."/>
            <person name="Xiao X."/>
        </authorList>
    </citation>
    <scope>NUCLEOTIDE SEQUENCE [LARGE SCALE GENOMIC DNA]</scope>
    <source>
        <strain evidence="9">WYZ-LMO11</strain>
    </source>
</reference>
<dbReference type="EMBL" id="QNVI01000040">
    <property type="protein sequence ID" value="TDA39005.1"/>
    <property type="molecule type" value="Genomic_DNA"/>
</dbReference>
<accession>A0A520KF61</accession>
<comment type="caution">
    <text evidence="8">The sequence shown here is derived from an EMBL/GenBank/DDBJ whole genome shotgun (WGS) entry which is preliminary data.</text>
</comment>
<evidence type="ECO:0000313" key="10">
    <source>
        <dbReference type="Proteomes" id="UP000316080"/>
    </source>
</evidence>
<gene>
    <name evidence="9" type="ORF">DSO09_02975</name>
    <name evidence="8" type="ORF">EF809_04240</name>
</gene>
<evidence type="ECO:0000256" key="2">
    <source>
        <dbReference type="ARBA" id="ARBA00008472"/>
    </source>
</evidence>
<dbReference type="Pfam" id="PF00507">
    <property type="entry name" value="Oxidored_q4"/>
    <property type="match status" value="1"/>
</dbReference>
<dbReference type="InterPro" id="IPR038430">
    <property type="entry name" value="NDAH_ubi_oxred_su3_sf"/>
</dbReference>
<keyword evidence="5 7" id="KW-1133">Transmembrane helix</keyword>
<evidence type="ECO:0000256" key="7">
    <source>
        <dbReference type="SAM" id="Phobius"/>
    </source>
</evidence>
<protein>
    <recommendedName>
        <fullName evidence="12">NADH-quinone oxidoreductase subunit A</fullName>
    </recommendedName>
</protein>
<evidence type="ECO:0000313" key="8">
    <source>
        <dbReference type="EMBL" id="RZN55905.1"/>
    </source>
</evidence>
<evidence type="ECO:0000256" key="6">
    <source>
        <dbReference type="ARBA" id="ARBA00023136"/>
    </source>
</evidence>
<dbReference type="GO" id="GO:0016020">
    <property type="term" value="C:membrane"/>
    <property type="evidence" value="ECO:0007669"/>
    <property type="project" value="UniProtKB-SubCell"/>
</dbReference>
<dbReference type="InterPro" id="IPR000440">
    <property type="entry name" value="NADH_UbQ/plastoQ_OxRdtase_su3"/>
</dbReference>
<feature type="transmembrane region" description="Helical" evidence="7">
    <location>
        <begin position="84"/>
        <end position="103"/>
    </location>
</feature>
<comment type="similarity">
    <text evidence="2">Belongs to the complex I subunit 3 family.</text>
</comment>
<comment type="subcellular location">
    <subcellularLocation>
        <location evidence="1">Membrane</location>
    </subcellularLocation>
</comment>
<dbReference type="Proteomes" id="UP000316080">
    <property type="component" value="Unassembled WGS sequence"/>
</dbReference>
<dbReference type="Gene3D" id="1.20.58.1610">
    <property type="entry name" value="NADH:ubiquinone/plastoquinone oxidoreductase, chain 3"/>
    <property type="match status" value="1"/>
</dbReference>
<name>A0A520KF61_9CREN</name>
<organism evidence="8 10">
    <name type="scientific">Thermoproteota archaeon</name>
    <dbReference type="NCBI Taxonomy" id="2056631"/>
    <lineage>
        <taxon>Archaea</taxon>
        <taxon>Thermoproteota</taxon>
    </lineage>
</organism>
<evidence type="ECO:0000256" key="5">
    <source>
        <dbReference type="ARBA" id="ARBA00022989"/>
    </source>
</evidence>
<evidence type="ECO:0000256" key="4">
    <source>
        <dbReference type="ARBA" id="ARBA00022692"/>
    </source>
</evidence>
<evidence type="ECO:0000313" key="9">
    <source>
        <dbReference type="EMBL" id="TDA39005.1"/>
    </source>
</evidence>
<sequence>MNIISAIVIALLIVLSIFFIGRKFSQKQKYDKEKLSPYACGEDLPAEEVRINLEKFLIFALYFLIFDVITYIIAVSFFERGILPAIYSIIALASVLVLIFGGWHK</sequence>
<keyword evidence="6 7" id="KW-0472">Membrane</keyword>
<dbReference type="GO" id="GO:0008137">
    <property type="term" value="F:NADH dehydrogenase (ubiquinone) activity"/>
    <property type="evidence" value="ECO:0007669"/>
    <property type="project" value="InterPro"/>
</dbReference>
<proteinExistence type="inferred from homology"/>
<feature type="transmembrane region" description="Helical" evidence="7">
    <location>
        <begin position="6"/>
        <end position="24"/>
    </location>
</feature>
<evidence type="ECO:0000256" key="1">
    <source>
        <dbReference type="ARBA" id="ARBA00004370"/>
    </source>
</evidence>
<feature type="transmembrane region" description="Helical" evidence="7">
    <location>
        <begin position="56"/>
        <end position="78"/>
    </location>
</feature>
<dbReference type="Proteomes" id="UP000317265">
    <property type="component" value="Unassembled WGS sequence"/>
</dbReference>
<keyword evidence="3" id="KW-0813">Transport</keyword>
<dbReference type="EMBL" id="RXIH01000033">
    <property type="protein sequence ID" value="RZN55905.1"/>
    <property type="molecule type" value="Genomic_DNA"/>
</dbReference>
<reference evidence="8 10" key="2">
    <citation type="journal article" date="2019" name="Nat. Microbiol.">
        <title>Wide diversity of methane and short-chain alkane metabolisms in uncultured archaea.</title>
        <authorList>
            <person name="Borrel G."/>
            <person name="Adam P.S."/>
            <person name="McKay L.J."/>
            <person name="Chen L.X."/>
            <person name="Sierra-Garcia I.N."/>
            <person name="Sieber C.M."/>
            <person name="Letourneur Q."/>
            <person name="Ghozlane A."/>
            <person name="Andersen G.L."/>
            <person name="Li W.J."/>
            <person name="Hallam S.J."/>
            <person name="Muyzer G."/>
            <person name="de Oliveira V.M."/>
            <person name="Inskeep W.P."/>
            <person name="Banfield J.F."/>
            <person name="Gribaldo S."/>
        </authorList>
    </citation>
    <scope>NUCLEOTIDE SEQUENCE [LARGE SCALE GENOMIC DNA]</scope>
    <source>
        <strain evidence="8">Verst-YHS</strain>
    </source>
</reference>
<dbReference type="AlphaFoldDB" id="A0A520KF61"/>
<evidence type="ECO:0008006" key="12">
    <source>
        <dbReference type="Google" id="ProtNLM"/>
    </source>
</evidence>
<evidence type="ECO:0000313" key="11">
    <source>
        <dbReference type="Proteomes" id="UP000317265"/>
    </source>
</evidence>
<evidence type="ECO:0000256" key="3">
    <source>
        <dbReference type="ARBA" id="ARBA00022448"/>
    </source>
</evidence>
<keyword evidence="4 7" id="KW-0812">Transmembrane</keyword>